<keyword evidence="2" id="KW-1185">Reference proteome</keyword>
<gene>
    <name evidence="1" type="ORF">Amon02_000260600</name>
</gene>
<dbReference type="Proteomes" id="UP001165064">
    <property type="component" value="Unassembled WGS sequence"/>
</dbReference>
<protein>
    <submittedName>
        <fullName evidence="1">Unnamed protein product</fullName>
    </submittedName>
</protein>
<reference evidence="1" key="1">
    <citation type="submission" date="2023-04" db="EMBL/GenBank/DDBJ databases">
        <title>Ambrosiozyma monospora NBRC 10751.</title>
        <authorList>
            <person name="Ichikawa N."/>
            <person name="Sato H."/>
            <person name="Tonouchi N."/>
        </authorList>
    </citation>
    <scope>NUCLEOTIDE SEQUENCE</scope>
    <source>
        <strain evidence="1">NBRC 10751</strain>
    </source>
</reference>
<evidence type="ECO:0000313" key="2">
    <source>
        <dbReference type="Proteomes" id="UP001165064"/>
    </source>
</evidence>
<sequence>MKNWDSLWLNEAFATFMTSQAVDHFEPDWLTWESFVGDSLQIALKGDGFRSSHPIEVPILKDIQVHDAFDTISYWKGSSVLRMLYNWIGKDAFIAGVTKYLKANVYGNSNSNDLWNALSEVSGEDVEAIMGVWTKKVGYPVVSVKEIGEKLVFEQHRFLITGDVKLVDDGNIYPIFLGLKTDSGLGTSIVFDERTLELDLLDGNVKDGFFKVNGDSSGVYRVAYSDERWKKLGSSSAQSKLSVRDKVGLVADAGALSIAGHTKTTNFLSLAVSWKLENSCFVLNEIIKTINVLKAAYLFESDAVGNALNAFVLDIVSEKCHTIGWSFTDADEPVEDQKLKSLLFTAAADAGDKQVLQEVKKLFNSFAAGDSSSIHPNLRAAVFNETARTGDEANYQTFLKIYKDPTSSVADKAASLKALGRFMQPELIDRSLSLVLSGKIKSTDVFSLANGLITHGNGIEALYSWLKFNWNAIVELMPSGWSILGSLVRISVSVFTSLVKYDDVISFFKDKDTVKLGVEKELKQALDSIKGTASWIERDRTDVVEWLKDHGYLN</sequence>
<evidence type="ECO:0000313" key="1">
    <source>
        <dbReference type="EMBL" id="GME76432.1"/>
    </source>
</evidence>
<proteinExistence type="predicted"/>
<name>A0ACB5SYN0_AMBMO</name>
<dbReference type="EMBL" id="BSXS01001526">
    <property type="protein sequence ID" value="GME76432.1"/>
    <property type="molecule type" value="Genomic_DNA"/>
</dbReference>
<comment type="caution">
    <text evidence="1">The sequence shown here is derived from an EMBL/GenBank/DDBJ whole genome shotgun (WGS) entry which is preliminary data.</text>
</comment>
<accession>A0ACB5SYN0</accession>
<organism evidence="1 2">
    <name type="scientific">Ambrosiozyma monospora</name>
    <name type="common">Yeast</name>
    <name type="synonym">Endomycopsis monosporus</name>
    <dbReference type="NCBI Taxonomy" id="43982"/>
    <lineage>
        <taxon>Eukaryota</taxon>
        <taxon>Fungi</taxon>
        <taxon>Dikarya</taxon>
        <taxon>Ascomycota</taxon>
        <taxon>Saccharomycotina</taxon>
        <taxon>Pichiomycetes</taxon>
        <taxon>Pichiales</taxon>
        <taxon>Pichiaceae</taxon>
        <taxon>Ambrosiozyma</taxon>
    </lineage>
</organism>